<dbReference type="SUPFAM" id="SSF53448">
    <property type="entry name" value="Nucleotide-diphospho-sugar transferases"/>
    <property type="match status" value="1"/>
</dbReference>
<dbReference type="GeneID" id="18870407"/>
<protein>
    <recommendedName>
        <fullName evidence="15">Alpha-1,3-mannosyltransferase</fullName>
    </recommendedName>
</protein>
<keyword evidence="10 12" id="KW-0472">Membrane</keyword>
<accession>G3AS74</accession>
<dbReference type="Proteomes" id="UP000000709">
    <property type="component" value="Unassembled WGS sequence"/>
</dbReference>
<dbReference type="PANTHER" id="PTHR31392:SF1">
    <property type="entry name" value="ALPHA-1,3-MANNOSYLTRANSFERASE MNN1-RELATED"/>
    <property type="match status" value="1"/>
</dbReference>
<keyword evidence="9" id="KW-0333">Golgi apparatus</keyword>
<evidence type="ECO:0000256" key="6">
    <source>
        <dbReference type="ARBA" id="ARBA00022692"/>
    </source>
</evidence>
<keyword evidence="11" id="KW-0325">Glycoprotein</keyword>
<evidence type="ECO:0000256" key="9">
    <source>
        <dbReference type="ARBA" id="ARBA00023034"/>
    </source>
</evidence>
<keyword evidence="6 12" id="KW-0812">Transmembrane</keyword>
<dbReference type="GO" id="GO:0000139">
    <property type="term" value="C:Golgi membrane"/>
    <property type="evidence" value="ECO:0007669"/>
    <property type="project" value="UniProtKB-SubCell"/>
</dbReference>
<keyword evidence="4" id="KW-0328">Glycosyltransferase</keyword>
<evidence type="ECO:0000256" key="11">
    <source>
        <dbReference type="ARBA" id="ARBA00023180"/>
    </source>
</evidence>
<comment type="similarity">
    <text evidence="3">Belongs to the MNN1/MNT family.</text>
</comment>
<sequence>MTRHSKSNTRLFFYLVVITWFISALTWISVIQFLPSQTHSVNFSSTSNDWEQAVPENKLELPSFKEDPIIKLLQADLQDSSNLETELHSSVYDQIFKNHEISSVLSNLDFNQRCDLYFRNLYVADQNWKLDPDTQFNIDYNFEEFLEFRHKHYDEFKQEFYANRGGRDVKELANFIREKYNKAKENDHVQTIVEYLSTLRIFNKCYVTNDNRTQIEATKSFVNRQKTQILEAPAFVETKRERMTDFKSVGLNAFEHRVYPWLSFEYPLYEHWSGATFFDPPTLKTGQGYWGKRSTSKTYSSFLSEFKNKCNGKGLVLTMPDSHVDTVVNLIHLLRALKNTLPIQIVNFEPLSFDTKQKLVTAAQSDFITLPKSYDKVAKHLGSDYLGPGGLPKQEIWFVSVANAIDRHYRDKFKYFGNKFLATIFNSFEEFILIDDDTVMLQSPEYFFNIKKYQETGALMFRDRTSAFRKSDDCEFLKRLGPATIDSIMFDIPIMTDYSISRPFFDKLYHYIEAGLVVLNRNIHFNSMLVISQINFFSPISSKVYGDKELFFLGFAFNGDENYYVNTLGAASVGNLTDPQERLGPDDKPLRSQELCSSHPGHISDEDGHTLLWINSGFANCHYADIVDYSKEITFNTGLKFLPQDEDSFKKHYSSPLRIRNAIIPPYDGSIHVNVLGEPMRGWDQHKYCRGYTWCAYDIVGGLSTMGKVNRIQGSLIEYKEWEQNLFDYYADIWVGEE</sequence>
<dbReference type="GO" id="GO:0006493">
    <property type="term" value="P:protein O-linked glycosylation"/>
    <property type="evidence" value="ECO:0007669"/>
    <property type="project" value="TreeGrafter"/>
</dbReference>
<gene>
    <name evidence="13" type="ORF">SPAPADRAFT_141907</name>
</gene>
<dbReference type="KEGG" id="spaa:SPAPADRAFT_141907"/>
<evidence type="ECO:0000256" key="12">
    <source>
        <dbReference type="SAM" id="Phobius"/>
    </source>
</evidence>
<dbReference type="InterPro" id="IPR022751">
    <property type="entry name" value="Alpha_mannosyltransferase"/>
</dbReference>
<dbReference type="AlphaFoldDB" id="G3AS74"/>
<evidence type="ECO:0000256" key="10">
    <source>
        <dbReference type="ARBA" id="ARBA00023136"/>
    </source>
</evidence>
<evidence type="ECO:0000256" key="2">
    <source>
        <dbReference type="ARBA" id="ARBA00004922"/>
    </source>
</evidence>
<evidence type="ECO:0000256" key="8">
    <source>
        <dbReference type="ARBA" id="ARBA00022989"/>
    </source>
</evidence>
<dbReference type="PANTHER" id="PTHR31392">
    <property type="entry name" value="ALPHA-1,3-MANNOSYLTRANSFERASE MNN1-RELATED"/>
    <property type="match status" value="1"/>
</dbReference>
<dbReference type="UniPathway" id="UPA00378"/>
<dbReference type="GO" id="GO:0000033">
    <property type="term" value="F:alpha-1,3-mannosyltransferase activity"/>
    <property type="evidence" value="ECO:0007669"/>
    <property type="project" value="TreeGrafter"/>
</dbReference>
<keyword evidence="14" id="KW-1185">Reference proteome</keyword>
<evidence type="ECO:0008006" key="15">
    <source>
        <dbReference type="Google" id="ProtNLM"/>
    </source>
</evidence>
<dbReference type="RefSeq" id="XP_007377066.1">
    <property type="nucleotide sequence ID" value="XM_007377004.1"/>
</dbReference>
<dbReference type="FunCoup" id="G3AS74">
    <property type="interactions" value="90"/>
</dbReference>
<proteinExistence type="inferred from homology"/>
<feature type="transmembrane region" description="Helical" evidence="12">
    <location>
        <begin position="12"/>
        <end position="34"/>
    </location>
</feature>
<comment type="pathway">
    <text evidence="2">Protein modification; protein glycosylation.</text>
</comment>
<dbReference type="InParanoid" id="G3AS74"/>
<evidence type="ECO:0000256" key="4">
    <source>
        <dbReference type="ARBA" id="ARBA00022676"/>
    </source>
</evidence>
<evidence type="ECO:0000313" key="14">
    <source>
        <dbReference type="Proteomes" id="UP000000709"/>
    </source>
</evidence>
<organism evidence="14">
    <name type="scientific">Spathaspora passalidarum (strain NRRL Y-27907 / 11-Y1)</name>
    <dbReference type="NCBI Taxonomy" id="619300"/>
    <lineage>
        <taxon>Eukaryota</taxon>
        <taxon>Fungi</taxon>
        <taxon>Dikarya</taxon>
        <taxon>Ascomycota</taxon>
        <taxon>Saccharomycotina</taxon>
        <taxon>Pichiomycetes</taxon>
        <taxon>Debaryomycetaceae</taxon>
        <taxon>Spathaspora</taxon>
    </lineage>
</organism>
<name>G3AS74_SPAPN</name>
<dbReference type="InterPro" id="IPR029044">
    <property type="entry name" value="Nucleotide-diphossugar_trans"/>
</dbReference>
<keyword evidence="8 12" id="KW-1133">Transmembrane helix</keyword>
<dbReference type="OrthoDB" id="430354at2759"/>
<keyword evidence="5" id="KW-0808">Transferase</keyword>
<evidence type="ECO:0000256" key="3">
    <source>
        <dbReference type="ARBA" id="ARBA00009105"/>
    </source>
</evidence>
<evidence type="ECO:0000256" key="7">
    <source>
        <dbReference type="ARBA" id="ARBA00022968"/>
    </source>
</evidence>
<dbReference type="Pfam" id="PF11051">
    <property type="entry name" value="Mannosyl_trans3"/>
    <property type="match status" value="1"/>
</dbReference>
<evidence type="ECO:0000256" key="5">
    <source>
        <dbReference type="ARBA" id="ARBA00022679"/>
    </source>
</evidence>
<comment type="subcellular location">
    <subcellularLocation>
        <location evidence="1">Golgi apparatus membrane</location>
        <topology evidence="1">Single-pass type II membrane protein</topology>
    </subcellularLocation>
</comment>
<dbReference type="HOGENOM" id="CLU_015387_0_0_1"/>
<keyword evidence="7" id="KW-0735">Signal-anchor</keyword>
<reference evidence="13 14" key="1">
    <citation type="journal article" date="2011" name="Proc. Natl. Acad. Sci. U.S.A.">
        <title>Comparative genomics of xylose-fermenting fungi for enhanced biofuel production.</title>
        <authorList>
            <person name="Wohlbach D.J."/>
            <person name="Kuo A."/>
            <person name="Sato T.K."/>
            <person name="Potts K.M."/>
            <person name="Salamov A.A."/>
            <person name="LaButti K.M."/>
            <person name="Sun H."/>
            <person name="Clum A."/>
            <person name="Pangilinan J.L."/>
            <person name="Lindquist E.A."/>
            <person name="Lucas S."/>
            <person name="Lapidus A."/>
            <person name="Jin M."/>
            <person name="Gunawan C."/>
            <person name="Balan V."/>
            <person name="Dale B.E."/>
            <person name="Jeffries T.W."/>
            <person name="Zinkel R."/>
            <person name="Barry K.W."/>
            <person name="Grigoriev I.V."/>
            <person name="Gasch A.P."/>
        </authorList>
    </citation>
    <scope>NUCLEOTIDE SEQUENCE [LARGE SCALE GENOMIC DNA]</scope>
    <source>
        <strain evidence="14">NRRL Y-27907 / 11-Y1</strain>
    </source>
</reference>
<evidence type="ECO:0000313" key="13">
    <source>
        <dbReference type="EMBL" id="EGW31033.1"/>
    </source>
</evidence>
<dbReference type="OMA" id="CANGEIG"/>
<dbReference type="GO" id="GO:0046354">
    <property type="term" value="P:mannan biosynthetic process"/>
    <property type="evidence" value="ECO:0007669"/>
    <property type="project" value="UniProtKB-ARBA"/>
</dbReference>
<evidence type="ECO:0000256" key="1">
    <source>
        <dbReference type="ARBA" id="ARBA00004323"/>
    </source>
</evidence>
<dbReference type="eggNOG" id="ENOG502RZ48">
    <property type="taxonomic scope" value="Eukaryota"/>
</dbReference>
<dbReference type="EMBL" id="GL996504">
    <property type="protein sequence ID" value="EGW31033.1"/>
    <property type="molecule type" value="Genomic_DNA"/>
</dbReference>